<gene>
    <name evidence="2" type="ORF">SAMN05216193_107157</name>
</gene>
<name>A0A1H0GE90_9PSED</name>
<evidence type="ECO:0000256" key="1">
    <source>
        <dbReference type="SAM" id="SignalP"/>
    </source>
</evidence>
<keyword evidence="1" id="KW-0732">Signal</keyword>
<organism evidence="2 3">
    <name type="scientific">Pseudomonas jinjuensis</name>
    <dbReference type="NCBI Taxonomy" id="198616"/>
    <lineage>
        <taxon>Bacteria</taxon>
        <taxon>Pseudomonadati</taxon>
        <taxon>Pseudomonadota</taxon>
        <taxon>Gammaproteobacteria</taxon>
        <taxon>Pseudomonadales</taxon>
        <taxon>Pseudomonadaceae</taxon>
        <taxon>Pseudomonas</taxon>
    </lineage>
</organism>
<sequence length="168" mass="17548">MDKQLLKKSLVACVLGLGSLAAHADQAGGGGCGWGNMVFEGQRGLFPHLLATTTNGTSGNATFGLTSGTNGCDSSVRLGYGGRSIFAMNGMLDSIAEDMAKGQGDALDAYAVLLGIDAKDRAHFARVTQQHFGEIFASQDATGEQVFNNTLAVMSRDEVLARYVKQPA</sequence>
<feature type="signal peptide" evidence="1">
    <location>
        <begin position="1"/>
        <end position="24"/>
    </location>
</feature>
<evidence type="ECO:0000313" key="3">
    <source>
        <dbReference type="Proteomes" id="UP000242957"/>
    </source>
</evidence>
<accession>A0A1H0GE90</accession>
<dbReference type="Proteomes" id="UP000242957">
    <property type="component" value="Unassembled WGS sequence"/>
</dbReference>
<feature type="chain" id="PRO_5017200944" description="DUF3015 domain-containing protein" evidence="1">
    <location>
        <begin position="25"/>
        <end position="168"/>
    </location>
</feature>
<dbReference type="Pfam" id="PF11220">
    <property type="entry name" value="DUF3015"/>
    <property type="match status" value="1"/>
</dbReference>
<keyword evidence="3" id="KW-1185">Reference proteome</keyword>
<dbReference type="EMBL" id="FNIJ01000007">
    <property type="protein sequence ID" value="SDO05182.1"/>
    <property type="molecule type" value="Genomic_DNA"/>
</dbReference>
<proteinExistence type="predicted"/>
<dbReference type="STRING" id="198616.SAMN05216193_107157"/>
<dbReference type="OrthoDB" id="334910at2"/>
<reference evidence="3" key="1">
    <citation type="submission" date="2016-10" db="EMBL/GenBank/DDBJ databases">
        <authorList>
            <person name="Varghese N."/>
            <person name="Submissions S."/>
        </authorList>
    </citation>
    <scope>NUCLEOTIDE SEQUENCE [LARGE SCALE GENOMIC DNA]</scope>
    <source>
        <strain evidence="3">JCM 21621</strain>
    </source>
</reference>
<dbReference type="RefSeq" id="WP_084312470.1">
    <property type="nucleotide sequence ID" value="NZ_FNIJ01000007.1"/>
</dbReference>
<evidence type="ECO:0008006" key="4">
    <source>
        <dbReference type="Google" id="ProtNLM"/>
    </source>
</evidence>
<protein>
    <recommendedName>
        <fullName evidence="4">DUF3015 domain-containing protein</fullName>
    </recommendedName>
</protein>
<dbReference type="InterPro" id="IPR021383">
    <property type="entry name" value="DUF3015"/>
</dbReference>
<evidence type="ECO:0000313" key="2">
    <source>
        <dbReference type="EMBL" id="SDO05182.1"/>
    </source>
</evidence>
<dbReference type="AlphaFoldDB" id="A0A1H0GE90"/>